<organism evidence="3">
    <name type="scientific">Camponotus floridanus</name>
    <name type="common">Florida carpenter ant</name>
    <dbReference type="NCBI Taxonomy" id="104421"/>
    <lineage>
        <taxon>Eukaryota</taxon>
        <taxon>Metazoa</taxon>
        <taxon>Ecdysozoa</taxon>
        <taxon>Arthropoda</taxon>
        <taxon>Hexapoda</taxon>
        <taxon>Insecta</taxon>
        <taxon>Pterygota</taxon>
        <taxon>Neoptera</taxon>
        <taxon>Endopterygota</taxon>
        <taxon>Hymenoptera</taxon>
        <taxon>Apocrita</taxon>
        <taxon>Aculeata</taxon>
        <taxon>Formicoidea</taxon>
        <taxon>Formicidae</taxon>
        <taxon>Formicinae</taxon>
        <taxon>Camponotus</taxon>
    </lineage>
</organism>
<accession>E1ZWZ0</accession>
<proteinExistence type="predicted"/>
<dbReference type="AlphaFoldDB" id="E1ZWZ0"/>
<evidence type="ECO:0000313" key="2">
    <source>
        <dbReference type="EMBL" id="EFN74330.1"/>
    </source>
</evidence>
<dbReference type="EMBL" id="GL434909">
    <property type="protein sequence ID" value="EFN74330.1"/>
    <property type="molecule type" value="Genomic_DNA"/>
</dbReference>
<name>E1ZWZ0_CAMFO</name>
<dbReference type="Proteomes" id="UP000000311">
    <property type="component" value="Unassembled WGS sequence"/>
</dbReference>
<reference evidence="2 3" key="1">
    <citation type="journal article" date="2010" name="Science">
        <title>Genomic comparison of the ants Camponotus floridanus and Harpegnathos saltator.</title>
        <authorList>
            <person name="Bonasio R."/>
            <person name="Zhang G."/>
            <person name="Ye C."/>
            <person name="Mutti N.S."/>
            <person name="Fang X."/>
            <person name="Qin N."/>
            <person name="Donahue G."/>
            <person name="Yang P."/>
            <person name="Li Q."/>
            <person name="Li C."/>
            <person name="Zhang P."/>
            <person name="Huang Z."/>
            <person name="Berger S.L."/>
            <person name="Reinberg D."/>
            <person name="Wang J."/>
            <person name="Liebig J."/>
        </authorList>
    </citation>
    <scope>NUCLEOTIDE SEQUENCE [LARGE SCALE GENOMIC DNA]</scope>
    <source>
        <strain evidence="3">C129</strain>
    </source>
</reference>
<protein>
    <submittedName>
        <fullName evidence="2">Uncharacterized protein</fullName>
    </submittedName>
</protein>
<dbReference type="InParanoid" id="E1ZWZ0"/>
<sequence>MAAIVSGCESSSSCSSYRLPFGAYFGVRYRRIVVGNSRIMQSSEGMGEEERERIPYALVYIDMIFCHFSLEYNEKQRRRVYPHNRSQTYHSAIRALQKRSDVRYTRTVGLLPGHSFIKRFHNECRVLKDTVLREVMKRTIEVVRKTFYKATRERSMGNLRYESFPFDKHVSPFVGAYDATHRASIRLRNLACLAPTDSVVRISPDRINGSTLEYDTFPLSPWRCRLKRLGGSVSYTPTPRIGRAPRCPIAMPADYNLLSINRIVGWTCTLGRIMQNMTLRSFLFYHINRGRSFCGKDFLERRGRARLSAYLGRISARGNRAWRLRIAVRLIYEPLESGVPPHRLFFSGGFGCSVRLLADGRAKIAVIPGIGSQVERDDSNPPEGRTIIPDQTQSRLSLDEAEARGPGDPEHASTSGRILDVQSAANDGFAAHPRQDDLSLNYRKSVIIVHSECTVCIPIVTVKLPINDNCLSRETGSITRWMSGHYQKRAVARFIQRKLKLVLKEAHLLLISYILIRSCNMLNVHSAIPLIALSICRDLMPSGTEIMRAMERIAHLQFVFHGTPIRITVASHCILPCNDVELDSRELMFVLIAAYGGLQTPTEIIYLGRQGLRMPLEALVVRFKESINCAARKRAPKEGREGEIERGSGAIVRRINNAAGTRFRALYCRSAHISAGPSIVQDLSGLHTTYPLTGYIATTTTTTTTTTAVLRCLGSNPKAMLPGKKQF</sequence>
<gene>
    <name evidence="2" type="ORF">EAG_08593</name>
</gene>
<feature type="compositionally biased region" description="Basic and acidic residues" evidence="1">
    <location>
        <begin position="397"/>
        <end position="411"/>
    </location>
</feature>
<evidence type="ECO:0000256" key="1">
    <source>
        <dbReference type="SAM" id="MobiDB-lite"/>
    </source>
</evidence>
<keyword evidence="3" id="KW-1185">Reference proteome</keyword>
<feature type="region of interest" description="Disordered" evidence="1">
    <location>
        <begin position="372"/>
        <end position="415"/>
    </location>
</feature>
<evidence type="ECO:0000313" key="3">
    <source>
        <dbReference type="Proteomes" id="UP000000311"/>
    </source>
</evidence>